<name>A0A918A5A2_9ACTN</name>
<sequence length="203" mass="20200">MLGASACGKSIVITDAEPAAPAPASSAPPSSAPASSAPATSAPPASPAGNTGLQLVGGSAAENGLSGNGGTPVGVQPQPKPAKWVQLSAVSAPAVGTYLVDVNQSALYRFDSDSVDVTRCIGECAVNWPPVTIKEQGKVYVTHGIEPSAIGAIQRPDGIVQLTAGGWPIYRFSGDAKPGDLNGQGKDGVWFAVGPTGDKAKPS</sequence>
<dbReference type="GO" id="GO:0043448">
    <property type="term" value="P:alkane catabolic process"/>
    <property type="evidence" value="ECO:0007669"/>
    <property type="project" value="TreeGrafter"/>
</dbReference>
<proteinExistence type="predicted"/>
<keyword evidence="3" id="KW-1185">Reference proteome</keyword>
<organism evidence="2 3">
    <name type="scientific">Nonomuraea glycinis</name>
    <dbReference type="NCBI Taxonomy" id="2047744"/>
    <lineage>
        <taxon>Bacteria</taxon>
        <taxon>Bacillati</taxon>
        <taxon>Actinomycetota</taxon>
        <taxon>Actinomycetes</taxon>
        <taxon>Streptosporangiales</taxon>
        <taxon>Streptosporangiaceae</taxon>
        <taxon>Nonomuraea</taxon>
    </lineage>
</organism>
<dbReference type="EMBL" id="BMNK01000003">
    <property type="protein sequence ID" value="GGP05358.1"/>
    <property type="molecule type" value="Genomic_DNA"/>
</dbReference>
<dbReference type="PANTHER" id="PTHR39335:SF1">
    <property type="entry name" value="BLL4220 PROTEIN"/>
    <property type="match status" value="1"/>
</dbReference>
<reference evidence="2" key="2">
    <citation type="submission" date="2020-09" db="EMBL/GenBank/DDBJ databases">
        <authorList>
            <person name="Sun Q."/>
            <person name="Zhou Y."/>
        </authorList>
    </citation>
    <scope>NUCLEOTIDE SEQUENCE</scope>
    <source>
        <strain evidence="2">CGMCC 4.7430</strain>
    </source>
</reference>
<reference evidence="2" key="1">
    <citation type="journal article" date="2014" name="Int. J. Syst. Evol. Microbiol.">
        <title>Complete genome sequence of Corynebacterium casei LMG S-19264T (=DSM 44701T), isolated from a smear-ripened cheese.</title>
        <authorList>
            <consortium name="US DOE Joint Genome Institute (JGI-PGF)"/>
            <person name="Walter F."/>
            <person name="Albersmeier A."/>
            <person name="Kalinowski J."/>
            <person name="Ruckert C."/>
        </authorList>
    </citation>
    <scope>NUCLEOTIDE SEQUENCE</scope>
    <source>
        <strain evidence="2">CGMCC 4.7430</strain>
    </source>
</reference>
<evidence type="ECO:0008006" key="4">
    <source>
        <dbReference type="Google" id="ProtNLM"/>
    </source>
</evidence>
<dbReference type="Pfam" id="PF03640">
    <property type="entry name" value="Lipoprotein_15"/>
    <property type="match status" value="2"/>
</dbReference>
<protein>
    <recommendedName>
        <fullName evidence="4">Lipoprotein</fullName>
    </recommendedName>
</protein>
<dbReference type="AlphaFoldDB" id="A0A918A5A2"/>
<evidence type="ECO:0000313" key="2">
    <source>
        <dbReference type="EMBL" id="GGP05358.1"/>
    </source>
</evidence>
<feature type="compositionally biased region" description="Low complexity" evidence="1">
    <location>
        <begin position="19"/>
        <end position="43"/>
    </location>
</feature>
<evidence type="ECO:0000313" key="3">
    <source>
        <dbReference type="Proteomes" id="UP000660745"/>
    </source>
</evidence>
<accession>A0A918A5A2</accession>
<evidence type="ECO:0000256" key="1">
    <source>
        <dbReference type="SAM" id="MobiDB-lite"/>
    </source>
</evidence>
<dbReference type="InterPro" id="IPR005297">
    <property type="entry name" value="Lipoprotein_repeat"/>
</dbReference>
<dbReference type="Proteomes" id="UP000660745">
    <property type="component" value="Unassembled WGS sequence"/>
</dbReference>
<gene>
    <name evidence="2" type="ORF">GCM10012278_24570</name>
</gene>
<feature type="region of interest" description="Disordered" evidence="1">
    <location>
        <begin position="19"/>
        <end position="79"/>
    </location>
</feature>
<comment type="caution">
    <text evidence="2">The sequence shown here is derived from an EMBL/GenBank/DDBJ whole genome shotgun (WGS) entry which is preliminary data.</text>
</comment>
<dbReference type="PANTHER" id="PTHR39335">
    <property type="entry name" value="BLL4220 PROTEIN"/>
    <property type="match status" value="1"/>
</dbReference>